<organism evidence="2">
    <name type="scientific">Chromera velia CCMP2878</name>
    <dbReference type="NCBI Taxonomy" id="1169474"/>
    <lineage>
        <taxon>Eukaryota</taxon>
        <taxon>Sar</taxon>
        <taxon>Alveolata</taxon>
        <taxon>Colpodellida</taxon>
        <taxon>Chromeraceae</taxon>
        <taxon>Chromera</taxon>
    </lineage>
</organism>
<name>A0A0G4HBQ1_9ALVE</name>
<evidence type="ECO:0000313" key="2">
    <source>
        <dbReference type="EMBL" id="CEM41197.1"/>
    </source>
</evidence>
<sequence length="118" mass="14202">MLTFDPVAEGYWRQPIPWKILQKKAKIRARRKRGNWQFFFETMNPRRNHTRYNDPQYDTKAELGLLPELFPGYFSNEQITLLHQRAYRAEMDLSPLSSEAEEEKDERQPEPRTEGPYL</sequence>
<gene>
    <name evidence="2" type="ORF">Cvel_6158</name>
</gene>
<feature type="compositionally biased region" description="Basic and acidic residues" evidence="1">
    <location>
        <begin position="105"/>
        <end position="118"/>
    </location>
</feature>
<reference evidence="2" key="1">
    <citation type="submission" date="2014-11" db="EMBL/GenBank/DDBJ databases">
        <authorList>
            <person name="Otto D Thomas"/>
            <person name="Naeem Raeece"/>
        </authorList>
    </citation>
    <scope>NUCLEOTIDE SEQUENCE</scope>
</reference>
<evidence type="ECO:0000256" key="1">
    <source>
        <dbReference type="SAM" id="MobiDB-lite"/>
    </source>
</evidence>
<dbReference type="PhylomeDB" id="A0A0G4HBQ1"/>
<dbReference type="VEuPathDB" id="CryptoDB:Cvel_6158"/>
<accession>A0A0G4HBQ1</accession>
<proteinExistence type="predicted"/>
<dbReference type="EMBL" id="CDMZ01002190">
    <property type="protein sequence ID" value="CEM41197.1"/>
    <property type="molecule type" value="Genomic_DNA"/>
</dbReference>
<feature type="region of interest" description="Disordered" evidence="1">
    <location>
        <begin position="93"/>
        <end position="118"/>
    </location>
</feature>
<protein>
    <submittedName>
        <fullName evidence="2">Uncharacterized protein</fullName>
    </submittedName>
</protein>
<dbReference type="AlphaFoldDB" id="A0A0G4HBQ1"/>